<evidence type="ECO:0000259" key="1">
    <source>
        <dbReference type="Pfam" id="PF04773"/>
    </source>
</evidence>
<evidence type="ECO:0008006" key="5">
    <source>
        <dbReference type="Google" id="ProtNLM"/>
    </source>
</evidence>
<dbReference type="InterPro" id="IPR032623">
    <property type="entry name" value="FecR_N"/>
</dbReference>
<evidence type="ECO:0000259" key="2">
    <source>
        <dbReference type="Pfam" id="PF16220"/>
    </source>
</evidence>
<dbReference type="PANTHER" id="PTHR30273:SF2">
    <property type="entry name" value="PROTEIN FECR"/>
    <property type="match status" value="1"/>
</dbReference>
<dbReference type="PIRSF" id="PIRSF018266">
    <property type="entry name" value="FecR"/>
    <property type="match status" value="1"/>
</dbReference>
<dbReference type="Proteomes" id="UP000186736">
    <property type="component" value="Unassembled WGS sequence"/>
</dbReference>
<name>A0A1Q9RC68_PSEPU</name>
<evidence type="ECO:0000313" key="4">
    <source>
        <dbReference type="Proteomes" id="UP000186736"/>
    </source>
</evidence>
<accession>A0A1Q9RC68</accession>
<dbReference type="InterPro" id="IPR006860">
    <property type="entry name" value="FecR"/>
</dbReference>
<dbReference type="Gene3D" id="2.60.120.1440">
    <property type="match status" value="1"/>
</dbReference>
<comment type="caution">
    <text evidence="3">The sequence shown here is derived from an EMBL/GenBank/DDBJ whole genome shotgun (WGS) entry which is preliminary data.</text>
</comment>
<dbReference type="InterPro" id="IPR012373">
    <property type="entry name" value="Ferrdict_sens_TM"/>
</dbReference>
<feature type="domain" description="FecR protein" evidence="1">
    <location>
        <begin position="113"/>
        <end position="205"/>
    </location>
</feature>
<dbReference type="Pfam" id="PF16220">
    <property type="entry name" value="DUF4880"/>
    <property type="match status" value="1"/>
</dbReference>
<dbReference type="Pfam" id="PF04773">
    <property type="entry name" value="FecR"/>
    <property type="match status" value="1"/>
</dbReference>
<reference evidence="3 4" key="1">
    <citation type="submission" date="2016-10" db="EMBL/GenBank/DDBJ databases">
        <title>Genome Sequence of Pseudomonas putida GM4FR.</title>
        <authorList>
            <person name="Poehlein A."/>
            <person name="Wemheuer F."/>
            <person name="Hollensteiner J."/>
            <person name="Wemheuer B."/>
        </authorList>
    </citation>
    <scope>NUCLEOTIDE SEQUENCE [LARGE SCALE GENOMIC DNA]</scope>
    <source>
        <strain evidence="3 4">GM4FR</strain>
    </source>
</reference>
<feature type="domain" description="FecR N-terminal" evidence="2">
    <location>
        <begin position="16"/>
        <end position="58"/>
    </location>
</feature>
<proteinExistence type="predicted"/>
<protein>
    <recommendedName>
        <fullName evidence="5">Iron dicitrate transport regulator FecR</fullName>
    </recommendedName>
</protein>
<dbReference type="GO" id="GO:0016989">
    <property type="term" value="F:sigma factor antagonist activity"/>
    <property type="evidence" value="ECO:0007669"/>
    <property type="project" value="TreeGrafter"/>
</dbReference>
<sequence length="316" mass="34793">MGVAMSVHHLPETCEEQALAWFTRSLDAPLSEDQQQAFLAWLDASPEHAEAYARVENLWQADSFEQALRDLESDLTPTRRPQARRWTGWATAAAITLALGTWFGDLPLRLQADYLTAVGEQQRITLPDGSHLLLGSNSAVSATIDNGQRSLRLLRGDLYLEAAHDSQRPLRIKADKASVEVVGTRFSVSLRDDDVAVAVDEGRVRLSNASGDSSLLGPGAWQHLRGEQLGELHPWGSADQHGWTEGRLIFQDRPLAEVLEELGRERHAPILLFGDARKLRVSGNYRLDDPETVVTALTRLAGAQLARLPGGILVVH</sequence>
<organism evidence="3 4">
    <name type="scientific">Pseudomonas putida</name>
    <name type="common">Arthrobacter siderocapsulatus</name>
    <dbReference type="NCBI Taxonomy" id="303"/>
    <lineage>
        <taxon>Bacteria</taxon>
        <taxon>Pseudomonadati</taxon>
        <taxon>Pseudomonadota</taxon>
        <taxon>Gammaproteobacteria</taxon>
        <taxon>Pseudomonadales</taxon>
        <taxon>Pseudomonadaceae</taxon>
        <taxon>Pseudomonas</taxon>
    </lineage>
</organism>
<dbReference type="EMBL" id="MKZO01000001">
    <property type="protein sequence ID" value="OLS64968.1"/>
    <property type="molecule type" value="Genomic_DNA"/>
</dbReference>
<evidence type="ECO:0000313" key="3">
    <source>
        <dbReference type="EMBL" id="OLS64968.1"/>
    </source>
</evidence>
<dbReference type="PANTHER" id="PTHR30273">
    <property type="entry name" value="PERIPLASMIC SIGNAL SENSOR AND SIGMA FACTOR ACTIVATOR FECR-RELATED"/>
    <property type="match status" value="1"/>
</dbReference>
<gene>
    <name evidence="3" type="ORF">PSEMO_00690</name>
</gene>
<dbReference type="AlphaFoldDB" id="A0A1Q9RC68"/>